<feature type="transmembrane region" description="Helical" evidence="7">
    <location>
        <begin position="274"/>
        <end position="296"/>
    </location>
</feature>
<dbReference type="InterPro" id="IPR002293">
    <property type="entry name" value="AA/rel_permease1"/>
</dbReference>
<evidence type="ECO:0000313" key="9">
    <source>
        <dbReference type="Proteomes" id="UP000308652"/>
    </source>
</evidence>
<protein>
    <submittedName>
        <fullName evidence="8">Amino acid transporter</fullName>
    </submittedName>
</protein>
<dbReference type="Proteomes" id="UP000308652">
    <property type="component" value="Unassembled WGS sequence"/>
</dbReference>
<dbReference type="AlphaFoldDB" id="A0A5C3LUL9"/>
<dbReference type="EMBL" id="ML213616">
    <property type="protein sequence ID" value="TFK36093.1"/>
    <property type="molecule type" value="Genomic_DNA"/>
</dbReference>
<dbReference type="GO" id="GO:0016020">
    <property type="term" value="C:membrane"/>
    <property type="evidence" value="ECO:0007669"/>
    <property type="project" value="UniProtKB-SubCell"/>
</dbReference>
<dbReference type="PANTHER" id="PTHR45649:SF28">
    <property type="entry name" value="TRANSPORTER, PUTATIVE (EUROFUNG)-RELATED"/>
    <property type="match status" value="1"/>
</dbReference>
<feature type="transmembrane region" description="Helical" evidence="7">
    <location>
        <begin position="167"/>
        <end position="184"/>
    </location>
</feature>
<keyword evidence="9" id="KW-1185">Reference proteome</keyword>
<gene>
    <name evidence="8" type="ORF">BDQ12DRAFT_687276</name>
</gene>
<keyword evidence="4 7" id="KW-1133">Transmembrane helix</keyword>
<evidence type="ECO:0000256" key="4">
    <source>
        <dbReference type="ARBA" id="ARBA00022989"/>
    </source>
</evidence>
<feature type="compositionally biased region" description="Polar residues" evidence="6">
    <location>
        <begin position="511"/>
        <end position="524"/>
    </location>
</feature>
<evidence type="ECO:0000313" key="8">
    <source>
        <dbReference type="EMBL" id="TFK36093.1"/>
    </source>
</evidence>
<feature type="region of interest" description="Disordered" evidence="6">
    <location>
        <begin position="507"/>
        <end position="538"/>
    </location>
</feature>
<dbReference type="GO" id="GO:0022857">
    <property type="term" value="F:transmembrane transporter activity"/>
    <property type="evidence" value="ECO:0007669"/>
    <property type="project" value="InterPro"/>
</dbReference>
<feature type="transmembrane region" description="Helical" evidence="7">
    <location>
        <begin position="446"/>
        <end position="469"/>
    </location>
</feature>
<dbReference type="PIRSF" id="PIRSF006060">
    <property type="entry name" value="AA_transporter"/>
    <property type="match status" value="1"/>
</dbReference>
<evidence type="ECO:0000256" key="6">
    <source>
        <dbReference type="SAM" id="MobiDB-lite"/>
    </source>
</evidence>
<keyword evidence="3 7" id="KW-0812">Transmembrane</keyword>
<proteinExistence type="predicted"/>
<dbReference type="OrthoDB" id="3900342at2759"/>
<evidence type="ECO:0000256" key="2">
    <source>
        <dbReference type="ARBA" id="ARBA00022448"/>
    </source>
</evidence>
<feature type="transmembrane region" description="Helical" evidence="7">
    <location>
        <begin position="41"/>
        <end position="63"/>
    </location>
</feature>
<feature type="transmembrane region" description="Helical" evidence="7">
    <location>
        <begin position="126"/>
        <end position="155"/>
    </location>
</feature>
<feature type="transmembrane region" description="Helical" evidence="7">
    <location>
        <begin position="475"/>
        <end position="496"/>
    </location>
</feature>
<organism evidence="8 9">
    <name type="scientific">Crucibulum laeve</name>
    <dbReference type="NCBI Taxonomy" id="68775"/>
    <lineage>
        <taxon>Eukaryota</taxon>
        <taxon>Fungi</taxon>
        <taxon>Dikarya</taxon>
        <taxon>Basidiomycota</taxon>
        <taxon>Agaricomycotina</taxon>
        <taxon>Agaricomycetes</taxon>
        <taxon>Agaricomycetidae</taxon>
        <taxon>Agaricales</taxon>
        <taxon>Agaricineae</taxon>
        <taxon>Nidulariaceae</taxon>
        <taxon>Crucibulum</taxon>
    </lineage>
</organism>
<feature type="transmembrane region" description="Helical" evidence="7">
    <location>
        <begin position="75"/>
        <end position="93"/>
    </location>
</feature>
<name>A0A5C3LUL9_9AGAR</name>
<evidence type="ECO:0000256" key="3">
    <source>
        <dbReference type="ARBA" id="ARBA00022692"/>
    </source>
</evidence>
<keyword evidence="2" id="KW-0813">Transport</keyword>
<dbReference type="Pfam" id="PF13520">
    <property type="entry name" value="AA_permease_2"/>
    <property type="match status" value="1"/>
</dbReference>
<evidence type="ECO:0000256" key="1">
    <source>
        <dbReference type="ARBA" id="ARBA00004141"/>
    </source>
</evidence>
<comment type="subcellular location">
    <subcellularLocation>
        <location evidence="1">Membrane</location>
        <topology evidence="1">Multi-pass membrane protein</topology>
    </subcellularLocation>
</comment>
<evidence type="ECO:0000256" key="7">
    <source>
        <dbReference type="SAM" id="Phobius"/>
    </source>
</evidence>
<feature type="transmembrane region" description="Helical" evidence="7">
    <location>
        <begin position="404"/>
        <end position="425"/>
    </location>
</feature>
<keyword evidence="5 7" id="KW-0472">Membrane</keyword>
<dbReference type="STRING" id="68775.A0A5C3LUL9"/>
<reference evidence="8 9" key="1">
    <citation type="journal article" date="2019" name="Nat. Ecol. Evol.">
        <title>Megaphylogeny resolves global patterns of mushroom evolution.</title>
        <authorList>
            <person name="Varga T."/>
            <person name="Krizsan K."/>
            <person name="Foldi C."/>
            <person name="Dima B."/>
            <person name="Sanchez-Garcia M."/>
            <person name="Sanchez-Ramirez S."/>
            <person name="Szollosi G.J."/>
            <person name="Szarkandi J.G."/>
            <person name="Papp V."/>
            <person name="Albert L."/>
            <person name="Andreopoulos W."/>
            <person name="Angelini C."/>
            <person name="Antonin V."/>
            <person name="Barry K.W."/>
            <person name="Bougher N.L."/>
            <person name="Buchanan P."/>
            <person name="Buyck B."/>
            <person name="Bense V."/>
            <person name="Catcheside P."/>
            <person name="Chovatia M."/>
            <person name="Cooper J."/>
            <person name="Damon W."/>
            <person name="Desjardin D."/>
            <person name="Finy P."/>
            <person name="Geml J."/>
            <person name="Haridas S."/>
            <person name="Hughes K."/>
            <person name="Justo A."/>
            <person name="Karasinski D."/>
            <person name="Kautmanova I."/>
            <person name="Kiss B."/>
            <person name="Kocsube S."/>
            <person name="Kotiranta H."/>
            <person name="LaButti K.M."/>
            <person name="Lechner B.E."/>
            <person name="Liimatainen K."/>
            <person name="Lipzen A."/>
            <person name="Lukacs Z."/>
            <person name="Mihaltcheva S."/>
            <person name="Morgado L.N."/>
            <person name="Niskanen T."/>
            <person name="Noordeloos M.E."/>
            <person name="Ohm R.A."/>
            <person name="Ortiz-Santana B."/>
            <person name="Ovrebo C."/>
            <person name="Racz N."/>
            <person name="Riley R."/>
            <person name="Savchenko A."/>
            <person name="Shiryaev A."/>
            <person name="Soop K."/>
            <person name="Spirin V."/>
            <person name="Szebenyi C."/>
            <person name="Tomsovsky M."/>
            <person name="Tulloss R.E."/>
            <person name="Uehling J."/>
            <person name="Grigoriev I.V."/>
            <person name="Vagvolgyi C."/>
            <person name="Papp T."/>
            <person name="Martin F.M."/>
            <person name="Miettinen O."/>
            <person name="Hibbett D.S."/>
            <person name="Nagy L.G."/>
        </authorList>
    </citation>
    <scope>NUCLEOTIDE SEQUENCE [LARGE SCALE GENOMIC DNA]</scope>
    <source>
        <strain evidence="8 9">CBS 166.37</strain>
    </source>
</reference>
<feature type="transmembrane region" description="Helical" evidence="7">
    <location>
        <begin position="236"/>
        <end position="262"/>
    </location>
</feature>
<feature type="transmembrane region" description="Helical" evidence="7">
    <location>
        <begin position="328"/>
        <end position="350"/>
    </location>
</feature>
<sequence length="538" mass="57808">MSSAELATCEMKGGVGEKGLDAAQGLEKLGYQQELTRRRGLFHILFMTLAIMAVPFGLAAPIATSLIGGGPATMVWGWVLISILTQPLAMSLAEICSKYPTSAGAYYWCFRLASPKRRLLFSWINGWLTMVGVWTISLSVTFGTGQLLIAGIGIFRPEWVATPWQTYLIFLGITAIACGIGIFGNDYLPMIDILSACWTFLGIIVILICLSAKAAVGRHSAAFALGHFDPSASGWSPGWAFFIGLLPPAYTYSAIGMIASMAEEVHDPSVQVPAAIAWSIPIGFICGLFFLLPIVFTLPDIATLLAVPGGQPIGVMFEMIMGSKGGGFGIWFIIFGIGIFCAISISCAASRATWSFARDRAIPFHSVFAKVNRSLGDVPLNAYILSTMIQVLLGLIFLGSSAAFNAFVGVAVICLGASYAMPVAISLANGRENMVGAPFSLGRWGWAINAWAVVWVLFEIVLFSMPAVIPVTQVTMNYASVVFVGFAAISAIWYLINGRHYYEGPPIPHDASTNNSSERQSYQHSPEDSTVVPENKKD</sequence>
<dbReference type="PANTHER" id="PTHR45649">
    <property type="entry name" value="AMINO-ACID PERMEASE BAT1"/>
    <property type="match status" value="1"/>
</dbReference>
<dbReference type="Gene3D" id="1.20.1740.10">
    <property type="entry name" value="Amino acid/polyamine transporter I"/>
    <property type="match status" value="1"/>
</dbReference>
<accession>A0A5C3LUL9</accession>
<feature type="transmembrane region" description="Helical" evidence="7">
    <location>
        <begin position="380"/>
        <end position="398"/>
    </location>
</feature>
<evidence type="ECO:0000256" key="5">
    <source>
        <dbReference type="ARBA" id="ARBA00023136"/>
    </source>
</evidence>
<feature type="transmembrane region" description="Helical" evidence="7">
    <location>
        <begin position="196"/>
        <end position="216"/>
    </location>
</feature>